<dbReference type="Proteomes" id="UP000624244">
    <property type="component" value="Unassembled WGS sequence"/>
</dbReference>
<evidence type="ECO:0000313" key="2">
    <source>
        <dbReference type="Proteomes" id="UP000624244"/>
    </source>
</evidence>
<dbReference type="AlphaFoldDB" id="A0A8H5ZKT7"/>
<gene>
    <name evidence="1" type="ORF">GGP41_010565</name>
</gene>
<organism evidence="1 2">
    <name type="scientific">Cochliobolus sativus</name>
    <name type="common">Common root rot and spot blotch fungus</name>
    <name type="synonym">Bipolaris sorokiniana</name>
    <dbReference type="NCBI Taxonomy" id="45130"/>
    <lineage>
        <taxon>Eukaryota</taxon>
        <taxon>Fungi</taxon>
        <taxon>Dikarya</taxon>
        <taxon>Ascomycota</taxon>
        <taxon>Pezizomycotina</taxon>
        <taxon>Dothideomycetes</taxon>
        <taxon>Pleosporomycetidae</taxon>
        <taxon>Pleosporales</taxon>
        <taxon>Pleosporineae</taxon>
        <taxon>Pleosporaceae</taxon>
        <taxon>Bipolaris</taxon>
    </lineage>
</organism>
<dbReference type="EMBL" id="WNKQ01000006">
    <property type="protein sequence ID" value="KAF5850930.1"/>
    <property type="molecule type" value="Genomic_DNA"/>
</dbReference>
<protein>
    <submittedName>
        <fullName evidence="1">Uncharacterized protein</fullName>
    </submittedName>
</protein>
<reference evidence="1" key="1">
    <citation type="submission" date="2019-11" db="EMBL/GenBank/DDBJ databases">
        <title>Bipolaris sorokiniana Genome sequencing.</title>
        <authorList>
            <person name="Wang H."/>
        </authorList>
    </citation>
    <scope>NUCLEOTIDE SEQUENCE</scope>
</reference>
<evidence type="ECO:0000313" key="1">
    <source>
        <dbReference type="EMBL" id="KAF5850930.1"/>
    </source>
</evidence>
<proteinExistence type="predicted"/>
<name>A0A8H5ZKT7_COCSA</name>
<comment type="caution">
    <text evidence="1">The sequence shown here is derived from an EMBL/GenBank/DDBJ whole genome shotgun (WGS) entry which is preliminary data.</text>
</comment>
<accession>A0A8H5ZKT7</accession>
<sequence>MCLLMRLSPWGWPAGDGRIAHLAHALLARLEAAILLLGGWRCLSAHVPTYLIHIHPPSPDNIDLGHRETLSTNPCTRPADVAPSLVVILSAPSVVVLL</sequence>